<dbReference type="AlphaFoldDB" id="A0A8J3E8F0"/>
<protein>
    <submittedName>
        <fullName evidence="1">Uncharacterized protein</fullName>
    </submittedName>
</protein>
<dbReference type="Proteomes" id="UP000636949">
    <property type="component" value="Unassembled WGS sequence"/>
</dbReference>
<gene>
    <name evidence="1" type="ORF">GCM10010995_08310</name>
</gene>
<reference evidence="1" key="1">
    <citation type="journal article" date="2014" name="Int. J. Syst. Evol. Microbiol.">
        <title>Complete genome sequence of Corynebacterium casei LMG S-19264T (=DSM 44701T), isolated from a smear-ripened cheese.</title>
        <authorList>
            <consortium name="US DOE Joint Genome Institute (JGI-PGF)"/>
            <person name="Walter F."/>
            <person name="Albersmeier A."/>
            <person name="Kalinowski J."/>
            <person name="Ruckert C."/>
        </authorList>
    </citation>
    <scope>NUCLEOTIDE SEQUENCE</scope>
    <source>
        <strain evidence="1">CGMCC 1.15758</strain>
    </source>
</reference>
<dbReference type="EMBL" id="BMJS01000006">
    <property type="protein sequence ID" value="GGF93484.1"/>
    <property type="molecule type" value="Genomic_DNA"/>
</dbReference>
<reference evidence="1" key="2">
    <citation type="submission" date="2020-09" db="EMBL/GenBank/DDBJ databases">
        <authorList>
            <person name="Sun Q."/>
            <person name="Zhou Y."/>
        </authorList>
    </citation>
    <scope>NUCLEOTIDE SEQUENCE</scope>
    <source>
        <strain evidence="1">CGMCC 1.15758</strain>
    </source>
</reference>
<organism evidence="1 2">
    <name type="scientific">Cysteiniphilum litorale</name>
    <dbReference type="NCBI Taxonomy" id="2056700"/>
    <lineage>
        <taxon>Bacteria</taxon>
        <taxon>Pseudomonadati</taxon>
        <taxon>Pseudomonadota</taxon>
        <taxon>Gammaproteobacteria</taxon>
        <taxon>Thiotrichales</taxon>
        <taxon>Fastidiosibacteraceae</taxon>
        <taxon>Cysteiniphilum</taxon>
    </lineage>
</organism>
<comment type="caution">
    <text evidence="1">The sequence shown here is derived from an EMBL/GenBank/DDBJ whole genome shotgun (WGS) entry which is preliminary data.</text>
</comment>
<keyword evidence="2" id="KW-1185">Reference proteome</keyword>
<proteinExistence type="predicted"/>
<name>A0A8J3E8F0_9GAMM</name>
<dbReference type="OrthoDB" id="5649742at2"/>
<sequence>MESHILLPLKLSAKSGNFIEFYARQNHASYIKIKEQLWNEAPYCQFCGATETRHLHIVNKDLDYNVNTLGNLALACHLCAHIQMLDDPAWDYNEQGIVYLPNISQATLNGLYQQWADELKQKNNVFEITEAISELMSFTQQIKEVLNIEPKFSDLLGLFAVSYNDGEFIDSLRWVPSVQLLKLF</sequence>
<evidence type="ECO:0000313" key="2">
    <source>
        <dbReference type="Proteomes" id="UP000636949"/>
    </source>
</evidence>
<dbReference type="RefSeq" id="WP_117001830.1">
    <property type="nucleotide sequence ID" value="NZ_BMJS01000006.1"/>
</dbReference>
<evidence type="ECO:0000313" key="1">
    <source>
        <dbReference type="EMBL" id="GGF93484.1"/>
    </source>
</evidence>
<accession>A0A8J3E8F0</accession>